<dbReference type="GO" id="GO:0043161">
    <property type="term" value="P:proteasome-mediated ubiquitin-dependent protein catabolic process"/>
    <property type="evidence" value="ECO:0007669"/>
    <property type="project" value="TreeGrafter"/>
</dbReference>
<name>A0A507DXG1_9FUNG</name>
<feature type="compositionally biased region" description="Low complexity" evidence="2">
    <location>
        <begin position="15"/>
        <end position="24"/>
    </location>
</feature>
<dbReference type="PANTHER" id="PTHR19847">
    <property type="entry name" value="DDB1- AND CUL4-ASSOCIATED FACTOR 11"/>
    <property type="match status" value="1"/>
</dbReference>
<dbReference type="Proteomes" id="UP000320333">
    <property type="component" value="Unassembled WGS sequence"/>
</dbReference>
<keyword evidence="1" id="KW-0853">WD repeat</keyword>
<feature type="repeat" description="WD" evidence="1">
    <location>
        <begin position="245"/>
        <end position="278"/>
    </location>
</feature>
<dbReference type="InterPro" id="IPR051859">
    <property type="entry name" value="DCAF"/>
</dbReference>
<dbReference type="OrthoDB" id="63070at2759"/>
<dbReference type="SMART" id="SM00320">
    <property type="entry name" value="WD40"/>
    <property type="match status" value="6"/>
</dbReference>
<keyword evidence="4" id="KW-1185">Reference proteome</keyword>
<feature type="repeat" description="WD" evidence="1">
    <location>
        <begin position="292"/>
        <end position="327"/>
    </location>
</feature>
<dbReference type="GO" id="GO:0080008">
    <property type="term" value="C:Cul4-RING E3 ubiquitin ligase complex"/>
    <property type="evidence" value="ECO:0007669"/>
    <property type="project" value="TreeGrafter"/>
</dbReference>
<feature type="compositionally biased region" description="Polar residues" evidence="2">
    <location>
        <begin position="40"/>
        <end position="51"/>
    </location>
</feature>
<gene>
    <name evidence="3" type="ORF">CcCBS67573_g09349</name>
</gene>
<dbReference type="InterPro" id="IPR001680">
    <property type="entry name" value="WD40_rpt"/>
</dbReference>
<dbReference type="PROSITE" id="PS50294">
    <property type="entry name" value="WD_REPEATS_REGION"/>
    <property type="match status" value="2"/>
</dbReference>
<dbReference type="InterPro" id="IPR036322">
    <property type="entry name" value="WD40_repeat_dom_sf"/>
</dbReference>
<organism evidence="3 4">
    <name type="scientific">Chytriomyces confervae</name>
    <dbReference type="NCBI Taxonomy" id="246404"/>
    <lineage>
        <taxon>Eukaryota</taxon>
        <taxon>Fungi</taxon>
        <taxon>Fungi incertae sedis</taxon>
        <taxon>Chytridiomycota</taxon>
        <taxon>Chytridiomycota incertae sedis</taxon>
        <taxon>Chytridiomycetes</taxon>
        <taxon>Chytridiales</taxon>
        <taxon>Chytriomycetaceae</taxon>
        <taxon>Chytriomyces</taxon>
    </lineage>
</organism>
<feature type="compositionally biased region" description="Acidic residues" evidence="2">
    <location>
        <begin position="1"/>
        <end position="10"/>
    </location>
</feature>
<dbReference type="Gene3D" id="2.130.10.10">
    <property type="entry name" value="YVTN repeat-like/Quinoprotein amine dehydrogenase"/>
    <property type="match status" value="2"/>
</dbReference>
<dbReference type="EMBL" id="QEAP01000802">
    <property type="protein sequence ID" value="TPX56433.1"/>
    <property type="molecule type" value="Genomic_DNA"/>
</dbReference>
<dbReference type="STRING" id="246404.A0A507DXG1"/>
<proteinExistence type="predicted"/>
<dbReference type="InterPro" id="IPR015943">
    <property type="entry name" value="WD40/YVTN_repeat-like_dom_sf"/>
</dbReference>
<reference evidence="3 4" key="1">
    <citation type="journal article" date="2019" name="Sci. Rep.">
        <title>Comparative genomics of chytrid fungi reveal insights into the obligate biotrophic and pathogenic lifestyle of Synchytrium endobioticum.</title>
        <authorList>
            <person name="van de Vossenberg B.T.L.H."/>
            <person name="Warris S."/>
            <person name="Nguyen H.D.T."/>
            <person name="van Gent-Pelzer M.P.E."/>
            <person name="Joly D.L."/>
            <person name="van de Geest H.C."/>
            <person name="Bonants P.J.M."/>
            <person name="Smith D.S."/>
            <person name="Levesque C.A."/>
            <person name="van der Lee T.A.J."/>
        </authorList>
    </citation>
    <scope>NUCLEOTIDE SEQUENCE [LARGE SCALE GENOMIC DNA]</scope>
    <source>
        <strain evidence="3 4">CBS 675.73</strain>
    </source>
</reference>
<evidence type="ECO:0000313" key="3">
    <source>
        <dbReference type="EMBL" id="TPX56433.1"/>
    </source>
</evidence>
<protein>
    <submittedName>
        <fullName evidence="3">Uncharacterized protein</fullName>
    </submittedName>
</protein>
<feature type="region of interest" description="Disordered" evidence="2">
    <location>
        <begin position="1"/>
        <end position="55"/>
    </location>
</feature>
<evidence type="ECO:0000256" key="2">
    <source>
        <dbReference type="SAM" id="MobiDB-lite"/>
    </source>
</evidence>
<dbReference type="SUPFAM" id="SSF50978">
    <property type="entry name" value="WD40 repeat-like"/>
    <property type="match status" value="1"/>
</dbReference>
<evidence type="ECO:0000313" key="4">
    <source>
        <dbReference type="Proteomes" id="UP000320333"/>
    </source>
</evidence>
<dbReference type="PROSITE" id="PS50082">
    <property type="entry name" value="WD_REPEATS_2"/>
    <property type="match status" value="2"/>
</dbReference>
<sequence length="532" mass="58448">MNESDSEDSDSNWQDASSESSNSTEDSDAVLSVAFDGGMDQSSDVEANQSRIPHHNTHEVYASSIESDQSDSEKPDQLLIRQLWGVARGGVLDKRRIMSRLVPSGHAQTVLTTDAKPHDGSMLYCATQDFKLHIMDTTRGFRSAATIDAAPGRWTITDCDLARDSRTLIYASIHDTVYLVNLSHFVDSGMRDATGMSDHIPLSLGGDFGVWSVRLSDDGREVVAGCSDGLIFVYDIETRQVIHQVQGHADDVNAVTFADLSSNVLISGSDDSIIKVWDRRSSLPAGKPAGVLTGHTEGITFITTKDRDGRTAVSNGKDQTMKVWDLRKMLEYGTVKSREACAVDLGTNFDYRWQPYPRRAGARKHPFDVSVATYTGHSVLRTLIRCHFSPASTSNRYLYTGSSDGSVYIYDPVAHPSGGPPLKVLKSKSTSSASEEASDAELQLRMLLTRAREGSTERNFLMRLLRQQQRAEESCARDVAWNPNEPTIVASMIGSWTPGGGTGHRERRGGVGGWLFDLEAHHQWESTIDAEP</sequence>
<dbReference type="PANTHER" id="PTHR19847:SF7">
    <property type="entry name" value="DDB1- AND CUL4-ASSOCIATED FACTOR 11"/>
    <property type="match status" value="1"/>
</dbReference>
<comment type="caution">
    <text evidence="3">The sequence shown here is derived from an EMBL/GenBank/DDBJ whole genome shotgun (WGS) entry which is preliminary data.</text>
</comment>
<dbReference type="AlphaFoldDB" id="A0A507DXG1"/>
<dbReference type="Pfam" id="PF00400">
    <property type="entry name" value="WD40"/>
    <property type="match status" value="4"/>
</dbReference>
<evidence type="ECO:0000256" key="1">
    <source>
        <dbReference type="PROSITE-ProRule" id="PRU00221"/>
    </source>
</evidence>
<accession>A0A507DXG1</accession>